<dbReference type="Proteomes" id="UP001147746">
    <property type="component" value="Unassembled WGS sequence"/>
</dbReference>
<keyword evidence="4 9" id="KW-0378">Hydrolase</keyword>
<comment type="catalytic activity">
    <reaction evidence="1">
        <text>Random endo-hydrolysis of N-acetyl-beta-D-glucosaminide (1-&gt;4)-beta-linkages in chitin and chitodextrins.</text>
        <dbReference type="EC" id="3.2.1.14"/>
    </reaction>
</comment>
<evidence type="ECO:0000256" key="4">
    <source>
        <dbReference type="ARBA" id="ARBA00022801"/>
    </source>
</evidence>
<feature type="domain" description="GH18" evidence="11">
    <location>
        <begin position="51"/>
        <end position="433"/>
    </location>
</feature>
<keyword evidence="6" id="KW-0119">Carbohydrate metabolism</keyword>
<evidence type="ECO:0000313" key="13">
    <source>
        <dbReference type="Proteomes" id="UP001147746"/>
    </source>
</evidence>
<dbReference type="SUPFAM" id="SSF54556">
    <property type="entry name" value="Chitinase insertion domain"/>
    <property type="match status" value="1"/>
</dbReference>
<keyword evidence="5" id="KW-0146">Chitin degradation</keyword>
<dbReference type="InterPro" id="IPR011583">
    <property type="entry name" value="Chitinase_II/V-like_cat"/>
</dbReference>
<evidence type="ECO:0000256" key="1">
    <source>
        <dbReference type="ARBA" id="ARBA00000822"/>
    </source>
</evidence>
<dbReference type="SUPFAM" id="SSF51445">
    <property type="entry name" value="(Trans)glycosidases"/>
    <property type="match status" value="1"/>
</dbReference>
<feature type="chain" id="PRO_5040933284" description="chitinase" evidence="10">
    <location>
        <begin position="27"/>
        <end position="459"/>
    </location>
</feature>
<dbReference type="Gene3D" id="3.10.50.10">
    <property type="match status" value="1"/>
</dbReference>
<dbReference type="InterPro" id="IPR017853">
    <property type="entry name" value="GH"/>
</dbReference>
<organism evidence="12 13">
    <name type="scientific">Penicillium atrosanguineum</name>
    <dbReference type="NCBI Taxonomy" id="1132637"/>
    <lineage>
        <taxon>Eukaryota</taxon>
        <taxon>Fungi</taxon>
        <taxon>Dikarya</taxon>
        <taxon>Ascomycota</taxon>
        <taxon>Pezizomycotina</taxon>
        <taxon>Eurotiomycetes</taxon>
        <taxon>Eurotiomycetidae</taxon>
        <taxon>Eurotiales</taxon>
        <taxon>Aspergillaceae</taxon>
        <taxon>Penicillium</taxon>
    </lineage>
</organism>
<evidence type="ECO:0000256" key="5">
    <source>
        <dbReference type="ARBA" id="ARBA00023024"/>
    </source>
</evidence>
<evidence type="ECO:0000256" key="6">
    <source>
        <dbReference type="ARBA" id="ARBA00023277"/>
    </source>
</evidence>
<dbReference type="GO" id="GO:0008843">
    <property type="term" value="F:endochitinase activity"/>
    <property type="evidence" value="ECO:0007669"/>
    <property type="project" value="UniProtKB-EC"/>
</dbReference>
<evidence type="ECO:0000256" key="2">
    <source>
        <dbReference type="ARBA" id="ARBA00008682"/>
    </source>
</evidence>
<reference evidence="12" key="1">
    <citation type="submission" date="2022-12" db="EMBL/GenBank/DDBJ databases">
        <authorList>
            <person name="Petersen C."/>
        </authorList>
    </citation>
    <scope>NUCLEOTIDE SEQUENCE</scope>
    <source>
        <strain evidence="12">IBT 21472</strain>
    </source>
</reference>
<keyword evidence="8" id="KW-0624">Polysaccharide degradation</keyword>
<evidence type="ECO:0000256" key="9">
    <source>
        <dbReference type="RuleBase" id="RU000489"/>
    </source>
</evidence>
<dbReference type="AlphaFoldDB" id="A0A9W9PYH3"/>
<gene>
    <name evidence="12" type="ORF">N7476_004983</name>
</gene>
<dbReference type="GO" id="GO:0005576">
    <property type="term" value="C:extracellular region"/>
    <property type="evidence" value="ECO:0007669"/>
    <property type="project" value="TreeGrafter"/>
</dbReference>
<dbReference type="PANTHER" id="PTHR11177">
    <property type="entry name" value="CHITINASE"/>
    <property type="match status" value="1"/>
</dbReference>
<comment type="similarity">
    <text evidence="2">Belongs to the glycosyl hydrolase 18 family. Chitinase class V subfamily.</text>
</comment>
<keyword evidence="10" id="KW-0732">Signal</keyword>
<evidence type="ECO:0000256" key="10">
    <source>
        <dbReference type="SAM" id="SignalP"/>
    </source>
</evidence>
<evidence type="ECO:0000256" key="8">
    <source>
        <dbReference type="ARBA" id="ARBA00023326"/>
    </source>
</evidence>
<sequence>MMMTRSLKSLVVMLMGLMSVLPHILAHTLAGNLALAEEISQALPRDSLAAYRTVAYYVNWAIYGRKFDPQSLPTEKLTHVLYAFANVRADGEVFLSDNWADTDKHFSTDSWDEIGSNVYGCIKQLFLLKQNNRKLKVLLSIGGWTYSANMPGALSTEASRTKFASSAVAFVQNLGLDGLDIDWEYPANSTQAGNLVATLKALRSVHTTCLPYPNCCDTKIIRKALDDYSAENANGYHFLITVASPAGPLHYRQLQLAEMDPYLDFWNLMAYDYSGSWDSIAGHDANVFPSSGNSTSTPFNTAQAIEYYTSKGVNPAKIVLGMPLYGRSFSGTDGPGSSYADVGSGSWEKGVWDYKALPLPGAQVTYIDRLVASYSYDTAQKMMVSFDTPQVAKKKAEYIMSKGLGGAMWWESSGDKTGSESLISTVISTFGGIESLDQSENELDFRASKYVNLRNGFGG</sequence>
<dbReference type="SMART" id="SM00636">
    <property type="entry name" value="Glyco_18"/>
    <property type="match status" value="1"/>
</dbReference>
<dbReference type="PROSITE" id="PS51910">
    <property type="entry name" value="GH18_2"/>
    <property type="match status" value="1"/>
</dbReference>
<evidence type="ECO:0000256" key="7">
    <source>
        <dbReference type="ARBA" id="ARBA00023295"/>
    </source>
</evidence>
<dbReference type="EC" id="3.2.1.14" evidence="3"/>
<dbReference type="InterPro" id="IPR029070">
    <property type="entry name" value="Chitinase_insertion_sf"/>
</dbReference>
<dbReference type="CDD" id="cd06548">
    <property type="entry name" value="GH18_chitinase"/>
    <property type="match status" value="1"/>
</dbReference>
<dbReference type="FunFam" id="3.10.50.10:FF:000005">
    <property type="entry name" value="Endochitinase B1"/>
    <property type="match status" value="1"/>
</dbReference>
<accession>A0A9W9PYH3</accession>
<dbReference type="InterPro" id="IPR050314">
    <property type="entry name" value="Glycosyl_Hydrlase_18"/>
</dbReference>
<dbReference type="EMBL" id="JAPZBO010000004">
    <property type="protein sequence ID" value="KAJ5318563.1"/>
    <property type="molecule type" value="Genomic_DNA"/>
</dbReference>
<dbReference type="InterPro" id="IPR001223">
    <property type="entry name" value="Glyco_hydro18_cat"/>
</dbReference>
<name>A0A9W9PYH3_9EURO</name>
<dbReference type="GO" id="GO:0008061">
    <property type="term" value="F:chitin binding"/>
    <property type="evidence" value="ECO:0007669"/>
    <property type="project" value="InterPro"/>
</dbReference>
<evidence type="ECO:0000259" key="11">
    <source>
        <dbReference type="PROSITE" id="PS51910"/>
    </source>
</evidence>
<dbReference type="GO" id="GO:0000272">
    <property type="term" value="P:polysaccharide catabolic process"/>
    <property type="evidence" value="ECO:0007669"/>
    <property type="project" value="UniProtKB-KW"/>
</dbReference>
<keyword evidence="7 9" id="KW-0326">Glycosidase</keyword>
<feature type="signal peptide" evidence="10">
    <location>
        <begin position="1"/>
        <end position="26"/>
    </location>
</feature>
<dbReference type="PANTHER" id="PTHR11177:SF317">
    <property type="entry name" value="CHITINASE 12-RELATED"/>
    <property type="match status" value="1"/>
</dbReference>
<evidence type="ECO:0000256" key="3">
    <source>
        <dbReference type="ARBA" id="ARBA00012729"/>
    </source>
</evidence>
<dbReference type="PROSITE" id="PS01095">
    <property type="entry name" value="GH18_1"/>
    <property type="match status" value="1"/>
</dbReference>
<dbReference type="Gene3D" id="3.20.20.80">
    <property type="entry name" value="Glycosidases"/>
    <property type="match status" value="1"/>
</dbReference>
<evidence type="ECO:0000313" key="12">
    <source>
        <dbReference type="EMBL" id="KAJ5318563.1"/>
    </source>
</evidence>
<comment type="caution">
    <text evidence="12">The sequence shown here is derived from an EMBL/GenBank/DDBJ whole genome shotgun (WGS) entry which is preliminary data.</text>
</comment>
<proteinExistence type="inferred from homology"/>
<dbReference type="GO" id="GO:0006032">
    <property type="term" value="P:chitin catabolic process"/>
    <property type="evidence" value="ECO:0007669"/>
    <property type="project" value="UniProtKB-KW"/>
</dbReference>
<reference evidence="12" key="2">
    <citation type="journal article" date="2023" name="IMA Fungus">
        <title>Comparative genomic study of the Penicillium genus elucidates a diverse pangenome and 15 lateral gene transfer events.</title>
        <authorList>
            <person name="Petersen C."/>
            <person name="Sorensen T."/>
            <person name="Nielsen M.R."/>
            <person name="Sondergaard T.E."/>
            <person name="Sorensen J.L."/>
            <person name="Fitzpatrick D.A."/>
            <person name="Frisvad J.C."/>
            <person name="Nielsen K.L."/>
        </authorList>
    </citation>
    <scope>NUCLEOTIDE SEQUENCE</scope>
    <source>
        <strain evidence="12">IBT 21472</strain>
    </source>
</reference>
<dbReference type="Pfam" id="PF00704">
    <property type="entry name" value="Glyco_hydro_18"/>
    <property type="match status" value="1"/>
</dbReference>
<dbReference type="InterPro" id="IPR001579">
    <property type="entry name" value="Glyco_hydro_18_chit_AS"/>
</dbReference>
<keyword evidence="13" id="KW-1185">Reference proteome</keyword>
<protein>
    <recommendedName>
        <fullName evidence="3">chitinase</fullName>
        <ecNumber evidence="3">3.2.1.14</ecNumber>
    </recommendedName>
</protein>